<feature type="domain" description="Glycosyltransferase family 28 N-terminal" evidence="11">
    <location>
        <begin position="4"/>
        <end position="137"/>
    </location>
</feature>
<reference evidence="13 14" key="1">
    <citation type="submission" date="2015-03" db="EMBL/GenBank/DDBJ databases">
        <authorList>
            <person name="Hassan Y.I."/>
            <person name="Lepp D."/>
            <person name="Zhou T."/>
        </authorList>
    </citation>
    <scope>NUCLEOTIDE SEQUENCE [LARGE SCALE GENOMIC DNA]</scope>
    <source>
        <strain evidence="13 14">GH2-10</strain>
    </source>
</reference>
<dbReference type="NCBIfam" id="TIGR01133">
    <property type="entry name" value="murG"/>
    <property type="match status" value="1"/>
</dbReference>
<dbReference type="PANTHER" id="PTHR21015:SF22">
    <property type="entry name" value="GLYCOSYLTRANSFERASE"/>
    <property type="match status" value="1"/>
</dbReference>
<keyword evidence="5 10" id="KW-0133">Cell shape</keyword>
<dbReference type="Pfam" id="PF04101">
    <property type="entry name" value="Glyco_tran_28_C"/>
    <property type="match status" value="1"/>
</dbReference>
<dbReference type="SUPFAM" id="SSF53756">
    <property type="entry name" value="UDP-Glycosyltransferase/glycogen phosphorylase"/>
    <property type="match status" value="1"/>
</dbReference>
<dbReference type="Pfam" id="PF03033">
    <property type="entry name" value="Glyco_transf_28"/>
    <property type="match status" value="1"/>
</dbReference>
<keyword evidence="2 10" id="KW-0132">Cell division</keyword>
<keyword evidence="6 10" id="KW-0573">Peptidoglycan synthesis</keyword>
<proteinExistence type="inferred from homology"/>
<feature type="binding site" evidence="10">
    <location>
        <position position="164"/>
    </location>
    <ligand>
        <name>UDP-N-acetyl-alpha-D-glucosamine</name>
        <dbReference type="ChEBI" id="CHEBI:57705"/>
    </ligand>
</feature>
<evidence type="ECO:0000259" key="11">
    <source>
        <dbReference type="Pfam" id="PF03033"/>
    </source>
</evidence>
<dbReference type="EC" id="2.4.1.227" evidence="10"/>
<keyword evidence="3 10" id="KW-0328">Glycosyltransferase</keyword>
<gene>
    <name evidence="10" type="primary">murG</name>
    <name evidence="13" type="ORF">VW35_05880</name>
</gene>
<comment type="subcellular location">
    <subcellularLocation>
        <location evidence="10">Cell membrane</location>
        <topology evidence="10">Peripheral membrane protein</topology>
        <orientation evidence="10">Cytoplasmic side</orientation>
    </subcellularLocation>
</comment>
<evidence type="ECO:0000256" key="2">
    <source>
        <dbReference type="ARBA" id="ARBA00022618"/>
    </source>
</evidence>
<dbReference type="GO" id="GO:0008360">
    <property type="term" value="P:regulation of cell shape"/>
    <property type="evidence" value="ECO:0007669"/>
    <property type="project" value="UniProtKB-KW"/>
</dbReference>
<dbReference type="RefSeq" id="WP_046142053.1">
    <property type="nucleotide sequence ID" value="NZ_LAJG01000014.1"/>
</dbReference>
<comment type="caution">
    <text evidence="10">Lacks conserved residue(s) required for the propagation of feature annotation.</text>
</comment>
<comment type="caution">
    <text evidence="13">The sequence shown here is derived from an EMBL/GenBank/DDBJ whole genome shotgun (WGS) entry which is preliminary data.</text>
</comment>
<evidence type="ECO:0000256" key="7">
    <source>
        <dbReference type="ARBA" id="ARBA00023136"/>
    </source>
</evidence>
<dbReference type="CDD" id="cd03785">
    <property type="entry name" value="GT28_MurG"/>
    <property type="match status" value="1"/>
</dbReference>
<keyword evidence="4 10" id="KW-0808">Transferase</keyword>
<keyword evidence="1 10" id="KW-1003">Cell membrane</keyword>
<dbReference type="Proteomes" id="UP000033514">
    <property type="component" value="Unassembled WGS sequence"/>
</dbReference>
<dbReference type="GO" id="GO:0005886">
    <property type="term" value="C:plasma membrane"/>
    <property type="evidence" value="ECO:0007669"/>
    <property type="project" value="UniProtKB-SubCell"/>
</dbReference>
<comment type="similarity">
    <text evidence="10">Belongs to the glycosyltransferase 28 family. MurG subfamily.</text>
</comment>
<dbReference type="GO" id="GO:0005975">
    <property type="term" value="P:carbohydrate metabolic process"/>
    <property type="evidence" value="ECO:0007669"/>
    <property type="project" value="InterPro"/>
</dbReference>
<keyword evidence="14" id="KW-1185">Reference proteome</keyword>
<dbReference type="InterPro" id="IPR006009">
    <property type="entry name" value="GlcNAc_MurG"/>
</dbReference>
<evidence type="ECO:0000256" key="5">
    <source>
        <dbReference type="ARBA" id="ARBA00022960"/>
    </source>
</evidence>
<keyword evidence="9 10" id="KW-0961">Cell wall biogenesis/degradation</keyword>
<evidence type="ECO:0000256" key="6">
    <source>
        <dbReference type="ARBA" id="ARBA00022984"/>
    </source>
</evidence>
<dbReference type="GO" id="GO:0051301">
    <property type="term" value="P:cell division"/>
    <property type="evidence" value="ECO:0007669"/>
    <property type="project" value="UniProtKB-KW"/>
</dbReference>
<dbReference type="GO" id="GO:0050511">
    <property type="term" value="F:undecaprenyldiphospho-muramoylpentapeptide beta-N-acetylglucosaminyltransferase activity"/>
    <property type="evidence" value="ECO:0007669"/>
    <property type="project" value="UniProtKB-UniRule"/>
</dbReference>
<organism evidence="13 14">
    <name type="scientific">Devosia soli</name>
    <dbReference type="NCBI Taxonomy" id="361041"/>
    <lineage>
        <taxon>Bacteria</taxon>
        <taxon>Pseudomonadati</taxon>
        <taxon>Pseudomonadota</taxon>
        <taxon>Alphaproteobacteria</taxon>
        <taxon>Hyphomicrobiales</taxon>
        <taxon>Devosiaceae</taxon>
        <taxon>Devosia</taxon>
    </lineage>
</organism>
<keyword evidence="7 10" id="KW-0472">Membrane</keyword>
<evidence type="ECO:0000256" key="10">
    <source>
        <dbReference type="HAMAP-Rule" id="MF_00033"/>
    </source>
</evidence>
<dbReference type="PATRIC" id="fig|361041.3.peg.495"/>
<evidence type="ECO:0000256" key="4">
    <source>
        <dbReference type="ARBA" id="ARBA00022679"/>
    </source>
</evidence>
<evidence type="ECO:0000256" key="1">
    <source>
        <dbReference type="ARBA" id="ARBA00022475"/>
    </source>
</evidence>
<dbReference type="AlphaFoldDB" id="A0A0F5LCQ5"/>
<dbReference type="GO" id="GO:0009252">
    <property type="term" value="P:peptidoglycan biosynthetic process"/>
    <property type="evidence" value="ECO:0007669"/>
    <property type="project" value="UniProtKB-UniRule"/>
</dbReference>
<comment type="function">
    <text evidence="10">Cell wall formation. Catalyzes the transfer of a GlcNAc subunit on undecaprenyl-pyrophosphoryl-MurNAc-pentapeptide (lipid intermediate I) to form undecaprenyl-pyrophosphoryl-MurNAc-(pentapeptide)GlcNAc (lipid intermediate II).</text>
</comment>
<name>A0A0F5LCQ5_9HYPH</name>
<comment type="catalytic activity">
    <reaction evidence="10">
        <text>di-trans,octa-cis-undecaprenyl diphospho-N-acetyl-alpha-D-muramoyl-L-alanyl-D-glutamyl-meso-2,6-diaminopimeloyl-D-alanyl-D-alanine + UDP-N-acetyl-alpha-D-glucosamine = di-trans,octa-cis-undecaprenyl diphospho-[N-acetyl-alpha-D-glucosaminyl-(1-&gt;4)]-N-acetyl-alpha-D-muramoyl-L-alanyl-D-glutamyl-meso-2,6-diaminopimeloyl-D-alanyl-D-alanine + UDP + H(+)</text>
        <dbReference type="Rhea" id="RHEA:31227"/>
        <dbReference type="ChEBI" id="CHEBI:15378"/>
        <dbReference type="ChEBI" id="CHEBI:57705"/>
        <dbReference type="ChEBI" id="CHEBI:58223"/>
        <dbReference type="ChEBI" id="CHEBI:61387"/>
        <dbReference type="ChEBI" id="CHEBI:61388"/>
        <dbReference type="EC" id="2.4.1.227"/>
    </reaction>
</comment>
<dbReference type="InterPro" id="IPR007235">
    <property type="entry name" value="Glyco_trans_28_C"/>
</dbReference>
<protein>
    <recommendedName>
        <fullName evidence="10">UDP-N-acetylglucosamine--N-acetylmuramyl-(pentapeptide) pyrophosphoryl-undecaprenol N-acetylglucosamine transferase</fullName>
        <ecNumber evidence="10">2.4.1.227</ecNumber>
    </recommendedName>
    <alternativeName>
        <fullName evidence="10">Undecaprenyl-PP-MurNAc-pentapeptide-UDPGlcNAc GlcNAc transferase</fullName>
    </alternativeName>
</protein>
<dbReference type="GO" id="GO:0051991">
    <property type="term" value="F:UDP-N-acetyl-D-glucosamine:N-acetylmuramoyl-L-alanyl-D-glutamyl-meso-2,6-diaminopimelyl-D-alanyl-D-alanine-diphosphoundecaprenol 4-beta-N-acetylglucosaminlytransferase activity"/>
    <property type="evidence" value="ECO:0007669"/>
    <property type="project" value="RHEA"/>
</dbReference>
<dbReference type="GO" id="GO:0071555">
    <property type="term" value="P:cell wall organization"/>
    <property type="evidence" value="ECO:0007669"/>
    <property type="project" value="UniProtKB-KW"/>
</dbReference>
<keyword evidence="8 10" id="KW-0131">Cell cycle</keyword>
<feature type="binding site" evidence="10">
    <location>
        <begin position="11"/>
        <end position="13"/>
    </location>
    <ligand>
        <name>UDP-N-acetyl-alpha-D-glucosamine</name>
        <dbReference type="ChEBI" id="CHEBI:57705"/>
    </ligand>
</feature>
<dbReference type="Gene3D" id="3.40.50.2000">
    <property type="entry name" value="Glycogen Phosphorylase B"/>
    <property type="match status" value="2"/>
</dbReference>
<dbReference type="InterPro" id="IPR004276">
    <property type="entry name" value="GlycoTrans_28_N"/>
</dbReference>
<feature type="domain" description="Glycosyl transferase family 28 C-terminal" evidence="12">
    <location>
        <begin position="186"/>
        <end position="350"/>
    </location>
</feature>
<evidence type="ECO:0000256" key="8">
    <source>
        <dbReference type="ARBA" id="ARBA00023306"/>
    </source>
</evidence>
<sequence length="371" mass="39334">MKTFVLMAGGTGGHLFPAMALAQELLRRGHAVELMTDHRVESYGQDFPARQIHMIPSATPSLSNPIKFAGASFTIAKGVAKSFGILRALRPDAVIGFGGYPTFPPFIAASLLSVPGILHEQNAVMGRANRALGRFADILATSFAKTRFADGQSIEKVLTGNPVRDRVRAIAGAPYPELGPAGPINLVIFGGSQGARAISDIVPEAIALLPDALRSRLRIVQQVRQEDLDRVTKTYRQSRTSVELAPFFTDLPERIAQSHLVIGRSGASTIAELTVIGRPSILIPLPGSLDADQKNNAIVVEAGGGGWVMEQAALSPQSLATRLEDLFTDPSTLVRAARAAQALGQPRAVEKLADLAESLAGQGTSTLESHS</sequence>
<evidence type="ECO:0000313" key="14">
    <source>
        <dbReference type="Proteomes" id="UP000033514"/>
    </source>
</evidence>
<accession>A0A0F5LCQ5</accession>
<evidence type="ECO:0000256" key="3">
    <source>
        <dbReference type="ARBA" id="ARBA00022676"/>
    </source>
</evidence>
<evidence type="ECO:0000259" key="12">
    <source>
        <dbReference type="Pfam" id="PF04101"/>
    </source>
</evidence>
<dbReference type="HAMAP" id="MF_00033">
    <property type="entry name" value="MurG"/>
    <property type="match status" value="1"/>
</dbReference>
<evidence type="ECO:0000256" key="9">
    <source>
        <dbReference type="ARBA" id="ARBA00023316"/>
    </source>
</evidence>
<feature type="binding site" evidence="10">
    <location>
        <position position="293"/>
    </location>
    <ligand>
        <name>UDP-N-acetyl-alpha-D-glucosamine</name>
        <dbReference type="ChEBI" id="CHEBI:57705"/>
    </ligand>
</feature>
<dbReference type="UniPathway" id="UPA00219"/>
<dbReference type="OrthoDB" id="9808936at2"/>
<feature type="binding site" evidence="10">
    <location>
        <position position="192"/>
    </location>
    <ligand>
        <name>UDP-N-acetyl-alpha-D-glucosamine</name>
        <dbReference type="ChEBI" id="CHEBI:57705"/>
    </ligand>
</feature>
<comment type="pathway">
    <text evidence="10">Cell wall biogenesis; peptidoglycan biosynthesis.</text>
</comment>
<dbReference type="EMBL" id="LAJG01000014">
    <property type="protein sequence ID" value="KKB79989.1"/>
    <property type="molecule type" value="Genomic_DNA"/>
</dbReference>
<feature type="binding site" evidence="10">
    <location>
        <position position="122"/>
    </location>
    <ligand>
        <name>UDP-N-acetyl-alpha-D-glucosamine</name>
        <dbReference type="ChEBI" id="CHEBI:57705"/>
    </ligand>
</feature>
<dbReference type="STRING" id="361041.VW35_05880"/>
<dbReference type="PANTHER" id="PTHR21015">
    <property type="entry name" value="UDP-N-ACETYLGLUCOSAMINE--N-ACETYLMURAMYL-(PENTAPEPTIDE) PYROPHOSPHORYL-UNDECAPRENOL N-ACETYLGLUCOSAMINE TRANSFERASE 1"/>
    <property type="match status" value="1"/>
</dbReference>
<evidence type="ECO:0000313" key="13">
    <source>
        <dbReference type="EMBL" id="KKB79989.1"/>
    </source>
</evidence>